<dbReference type="AlphaFoldDB" id="A0A5C6FHI7"/>
<evidence type="ECO:0000313" key="4">
    <source>
        <dbReference type="Proteomes" id="UP000318288"/>
    </source>
</evidence>
<sequence>MILESIVTTVDRNGRVNLAPMGPVVDGDLGNPDPADVTFRLRPFVSSQTFKNLFETRVAVIHITDDASLMARAAVGQVADQEVAGLVRQIANTDWWPLIDCHRWFAVRVDSVEHDDLKSVMECRVSDSAVVRPFFGFNRAKHAVLEAAILATRTHLIPEATIREELRRLEPLIDKTAGPAEHDAFDMLRGIIDERLANG</sequence>
<dbReference type="Gene3D" id="1.20.58.290">
    <property type="entry name" value="Hypothetical membrane protein ta0354_69_121"/>
    <property type="match status" value="1"/>
</dbReference>
<accession>A0A5C6FHI7</accession>
<proteinExistence type="predicted"/>
<dbReference type="Gene3D" id="2.30.110.10">
    <property type="entry name" value="Electron Transport, Fmn-binding Protein, Chain A"/>
    <property type="match status" value="1"/>
</dbReference>
<keyword evidence="4" id="KW-1185">Reference proteome</keyword>
<dbReference type="InterPro" id="IPR049288">
    <property type="entry name" value="DUF447_C"/>
</dbReference>
<dbReference type="EMBL" id="SJPW01000002">
    <property type="protein sequence ID" value="TWU59089.1"/>
    <property type="molecule type" value="Genomic_DNA"/>
</dbReference>
<gene>
    <name evidence="3" type="ORF">Poly51_18750</name>
</gene>
<name>A0A5C6FHI7_9BACT</name>
<comment type="caution">
    <text evidence="3">The sequence shown here is derived from an EMBL/GenBank/DDBJ whole genome shotgun (WGS) entry which is preliminary data.</text>
</comment>
<feature type="domain" description="DUF447" evidence="2">
    <location>
        <begin position="138"/>
        <end position="189"/>
    </location>
</feature>
<feature type="domain" description="DUF447" evidence="1">
    <location>
        <begin position="4"/>
        <end position="130"/>
    </location>
</feature>
<evidence type="ECO:0000259" key="2">
    <source>
        <dbReference type="Pfam" id="PF20766"/>
    </source>
</evidence>
<evidence type="ECO:0008006" key="5">
    <source>
        <dbReference type="Google" id="ProtNLM"/>
    </source>
</evidence>
<dbReference type="RefSeq" id="WP_146456441.1">
    <property type="nucleotide sequence ID" value="NZ_SJPW01000002.1"/>
</dbReference>
<dbReference type="SUPFAM" id="SSF50475">
    <property type="entry name" value="FMN-binding split barrel"/>
    <property type="match status" value="1"/>
</dbReference>
<reference evidence="3 4" key="1">
    <citation type="submission" date="2019-02" db="EMBL/GenBank/DDBJ databases">
        <title>Deep-cultivation of Planctomycetes and their phenomic and genomic characterization uncovers novel biology.</title>
        <authorList>
            <person name="Wiegand S."/>
            <person name="Jogler M."/>
            <person name="Boedeker C."/>
            <person name="Pinto D."/>
            <person name="Vollmers J."/>
            <person name="Rivas-Marin E."/>
            <person name="Kohn T."/>
            <person name="Peeters S.H."/>
            <person name="Heuer A."/>
            <person name="Rast P."/>
            <person name="Oberbeckmann S."/>
            <person name="Bunk B."/>
            <person name="Jeske O."/>
            <person name="Meyerdierks A."/>
            <person name="Storesund J.E."/>
            <person name="Kallscheuer N."/>
            <person name="Luecker S."/>
            <person name="Lage O.M."/>
            <person name="Pohl T."/>
            <person name="Merkel B.J."/>
            <person name="Hornburger P."/>
            <person name="Mueller R.-W."/>
            <person name="Bruemmer F."/>
            <person name="Labrenz M."/>
            <person name="Spormann A.M."/>
            <person name="Op Den Camp H."/>
            <person name="Overmann J."/>
            <person name="Amann R."/>
            <person name="Jetten M.S.M."/>
            <person name="Mascher T."/>
            <person name="Medema M.H."/>
            <person name="Devos D.P."/>
            <person name="Kaster A.-K."/>
            <person name="Ovreas L."/>
            <person name="Rohde M."/>
            <person name="Galperin M.Y."/>
            <person name="Jogler C."/>
        </authorList>
    </citation>
    <scope>NUCLEOTIDE SEQUENCE [LARGE SCALE GENOMIC DNA]</scope>
    <source>
        <strain evidence="3 4">Poly51</strain>
    </source>
</reference>
<protein>
    <recommendedName>
        <fullName evidence="5">DUF447 family protein</fullName>
    </recommendedName>
</protein>
<dbReference type="Proteomes" id="UP000318288">
    <property type="component" value="Unassembled WGS sequence"/>
</dbReference>
<organism evidence="3 4">
    <name type="scientific">Rubripirellula tenax</name>
    <dbReference type="NCBI Taxonomy" id="2528015"/>
    <lineage>
        <taxon>Bacteria</taxon>
        <taxon>Pseudomonadati</taxon>
        <taxon>Planctomycetota</taxon>
        <taxon>Planctomycetia</taxon>
        <taxon>Pirellulales</taxon>
        <taxon>Pirellulaceae</taxon>
        <taxon>Rubripirellula</taxon>
    </lineage>
</organism>
<dbReference type="Pfam" id="PF04289">
    <property type="entry name" value="DUF447_N"/>
    <property type="match status" value="1"/>
</dbReference>
<dbReference type="Pfam" id="PF20766">
    <property type="entry name" value="DUF447_C"/>
    <property type="match status" value="1"/>
</dbReference>
<dbReference type="InterPro" id="IPR007386">
    <property type="entry name" value="DUF447_N"/>
</dbReference>
<dbReference type="InterPro" id="IPR012349">
    <property type="entry name" value="Split_barrel_FMN-bd"/>
</dbReference>
<evidence type="ECO:0000313" key="3">
    <source>
        <dbReference type="EMBL" id="TWU59089.1"/>
    </source>
</evidence>
<evidence type="ECO:0000259" key="1">
    <source>
        <dbReference type="Pfam" id="PF04289"/>
    </source>
</evidence>
<dbReference type="OrthoDB" id="2112021at2"/>